<feature type="domain" description="NurA" evidence="2">
    <location>
        <begin position="53"/>
        <end position="360"/>
    </location>
</feature>
<feature type="coiled-coil region" evidence="1">
    <location>
        <begin position="10"/>
        <end position="37"/>
    </location>
</feature>
<comment type="caution">
    <text evidence="3">The sequence shown here is derived from an EMBL/GenBank/DDBJ whole genome shotgun (WGS) entry which is preliminary data.</text>
</comment>
<accession>A0A7J3ZL74</accession>
<dbReference type="EMBL" id="DRZC01000076">
    <property type="protein sequence ID" value="HHQ80851.1"/>
    <property type="molecule type" value="Genomic_DNA"/>
</dbReference>
<protein>
    <submittedName>
        <fullName evidence="3">DNA double-strand break repair nuclease NurA</fullName>
    </submittedName>
</protein>
<keyword evidence="1" id="KW-0175">Coiled coil</keyword>
<evidence type="ECO:0000259" key="2">
    <source>
        <dbReference type="SMART" id="SM00933"/>
    </source>
</evidence>
<sequence>MTVRFYDDILEVAGKKIAKLKEKVLRLQSQALQENVKERWVAVDAWSGIEEAFKVSGIDGGSYISLSTLAYDLYIVKAYAITMSKSRGWYSLDREEGILDIDLVIPPLNSSDRVNIYRDVGEVKCMIRGAKASDLVLADGSIESLLTRPTHLKLGILDSMLSKFGTLAFAEALALDEREFFDTLLASKSVIESEFLESSEGRDFEELARRVVALELAEKALAVKTLFETLLVENKKVVFITKTGRSNKIFGRIVPDQYILTEYTRKPGFLVEDKVKRASSLSVPSFAGLKDLSRKIAIVSGYARFVSGGPVLRVEVVTPFSVLESKDPKEVFLGTLHQIHQTCTGGYPHPLLIAHQRAHIEKRAADIIVEALGLKSETTGRESVELA</sequence>
<name>A0A7J3ZL74_9CREN</name>
<proteinExistence type="predicted"/>
<dbReference type="Pfam" id="PF09376">
    <property type="entry name" value="NurA"/>
    <property type="match status" value="1"/>
</dbReference>
<gene>
    <name evidence="3" type="ORF">ENM78_05330</name>
</gene>
<dbReference type="SMART" id="SM00933">
    <property type="entry name" value="NurA"/>
    <property type="match status" value="1"/>
</dbReference>
<evidence type="ECO:0000313" key="3">
    <source>
        <dbReference type="EMBL" id="HHQ80851.1"/>
    </source>
</evidence>
<dbReference type="AlphaFoldDB" id="A0A7J3ZL74"/>
<dbReference type="InterPro" id="IPR018977">
    <property type="entry name" value="NurA_domain"/>
</dbReference>
<reference evidence="3" key="1">
    <citation type="journal article" date="2020" name="mSystems">
        <title>Genome- and Community-Level Interaction Insights into Carbon Utilization and Element Cycling Functions of Hydrothermarchaeota in Hydrothermal Sediment.</title>
        <authorList>
            <person name="Zhou Z."/>
            <person name="Liu Y."/>
            <person name="Xu W."/>
            <person name="Pan J."/>
            <person name="Luo Z.H."/>
            <person name="Li M."/>
        </authorList>
    </citation>
    <scope>NUCLEOTIDE SEQUENCE [LARGE SCALE GENOMIC DNA]</scope>
    <source>
        <strain evidence="3">SpSt-1116</strain>
    </source>
</reference>
<organism evidence="3">
    <name type="scientific">Fervidicoccus fontis</name>
    <dbReference type="NCBI Taxonomy" id="683846"/>
    <lineage>
        <taxon>Archaea</taxon>
        <taxon>Thermoproteota</taxon>
        <taxon>Thermoprotei</taxon>
        <taxon>Fervidicoccales</taxon>
        <taxon>Fervidicoccaceae</taxon>
        <taxon>Fervidicoccus</taxon>
    </lineage>
</organism>
<evidence type="ECO:0000256" key="1">
    <source>
        <dbReference type="SAM" id="Coils"/>
    </source>
</evidence>